<sequence>MVRSTCRTIVNIRLSEEDEIETGSRKLKVLHTPGHTLGHVSLYCPEERVLICRDLFHHNDIGWFNILREGTTSIQMSLQSLDNLSNFKIEKAYSGHGPQIDNPLVAIDNARSRVEK</sequence>
<dbReference type="SUPFAM" id="SSF56281">
    <property type="entry name" value="Metallo-hydrolase/oxidoreductase"/>
    <property type="match status" value="1"/>
</dbReference>
<keyword evidence="3" id="KW-1185">Reference proteome</keyword>
<dbReference type="Gene3D" id="3.60.15.10">
    <property type="entry name" value="Ribonuclease Z/Hydroxyacylglutathione hydrolase-like"/>
    <property type="match status" value="1"/>
</dbReference>
<dbReference type="InterPro" id="IPR050662">
    <property type="entry name" value="Sec-metab_biosynth-thioest"/>
</dbReference>
<protein>
    <submittedName>
        <fullName evidence="2">Glyoxylase-like metal-dependent hydrolase (Beta-lactamase superfamily II)</fullName>
    </submittedName>
</protein>
<evidence type="ECO:0000313" key="3">
    <source>
        <dbReference type="Proteomes" id="UP001238088"/>
    </source>
</evidence>
<dbReference type="PANTHER" id="PTHR23131">
    <property type="entry name" value="ENDORIBONUCLEASE LACTB2"/>
    <property type="match status" value="1"/>
</dbReference>
<feature type="domain" description="Metallo-beta-lactamase" evidence="1">
    <location>
        <begin position="13"/>
        <end position="96"/>
    </location>
</feature>
<evidence type="ECO:0000313" key="2">
    <source>
        <dbReference type="EMBL" id="MDQ0271717.1"/>
    </source>
</evidence>
<proteinExistence type="predicted"/>
<dbReference type="EMBL" id="JAUSUB010000016">
    <property type="protein sequence ID" value="MDQ0271717.1"/>
    <property type="molecule type" value="Genomic_DNA"/>
</dbReference>
<dbReference type="Pfam" id="PF00753">
    <property type="entry name" value="Lactamase_B"/>
    <property type="match status" value="1"/>
</dbReference>
<organism evidence="2 3">
    <name type="scientific">Cytobacillus purgationiresistens</name>
    <dbReference type="NCBI Taxonomy" id="863449"/>
    <lineage>
        <taxon>Bacteria</taxon>
        <taxon>Bacillati</taxon>
        <taxon>Bacillota</taxon>
        <taxon>Bacilli</taxon>
        <taxon>Bacillales</taxon>
        <taxon>Bacillaceae</taxon>
        <taxon>Cytobacillus</taxon>
    </lineage>
</organism>
<dbReference type="RefSeq" id="WP_307477050.1">
    <property type="nucleotide sequence ID" value="NZ_JAUSUB010000016.1"/>
</dbReference>
<gene>
    <name evidence="2" type="ORF">J2S17_003605</name>
</gene>
<dbReference type="InterPro" id="IPR001279">
    <property type="entry name" value="Metallo-B-lactamas"/>
</dbReference>
<evidence type="ECO:0000259" key="1">
    <source>
        <dbReference type="Pfam" id="PF00753"/>
    </source>
</evidence>
<dbReference type="Proteomes" id="UP001238088">
    <property type="component" value="Unassembled WGS sequence"/>
</dbReference>
<reference evidence="2 3" key="1">
    <citation type="submission" date="2023-07" db="EMBL/GenBank/DDBJ databases">
        <title>Genomic Encyclopedia of Type Strains, Phase IV (KMG-IV): sequencing the most valuable type-strain genomes for metagenomic binning, comparative biology and taxonomic classification.</title>
        <authorList>
            <person name="Goeker M."/>
        </authorList>
    </citation>
    <scope>NUCLEOTIDE SEQUENCE [LARGE SCALE GENOMIC DNA]</scope>
    <source>
        <strain evidence="2 3">DSM 23494</strain>
    </source>
</reference>
<accession>A0ABU0ALR7</accession>
<name>A0ABU0ALR7_9BACI</name>
<comment type="caution">
    <text evidence="2">The sequence shown here is derived from an EMBL/GenBank/DDBJ whole genome shotgun (WGS) entry which is preliminary data.</text>
</comment>
<dbReference type="InterPro" id="IPR036866">
    <property type="entry name" value="RibonucZ/Hydroxyglut_hydro"/>
</dbReference>